<comment type="cofactor">
    <cofactor evidence="1">
        <name>Fe cation</name>
        <dbReference type="ChEBI" id="CHEBI:24875"/>
    </cofactor>
</comment>
<dbReference type="PANTHER" id="PTHR21266:SF32">
    <property type="entry name" value="CHOLESTEROL 7-DESATURASE NVD"/>
    <property type="match status" value="1"/>
</dbReference>
<dbReference type="SUPFAM" id="SSF50022">
    <property type="entry name" value="ISP domain"/>
    <property type="match status" value="1"/>
</dbReference>
<dbReference type="SUPFAM" id="SSF55961">
    <property type="entry name" value="Bet v1-like"/>
    <property type="match status" value="1"/>
</dbReference>
<dbReference type="Pfam" id="PF19298">
    <property type="entry name" value="KshA_C"/>
    <property type="match status" value="1"/>
</dbReference>
<keyword evidence="11" id="KW-0472">Membrane</keyword>
<evidence type="ECO:0000313" key="19">
    <source>
        <dbReference type="Proteomes" id="UP000314986"/>
    </source>
</evidence>
<keyword evidence="5" id="KW-0001">2Fe-2S</keyword>
<keyword evidence="6" id="KW-0479">Metal-binding</keyword>
<comment type="similarity">
    <text evidence="13">Belongs to the cholesterol 7-desaturase family.</text>
</comment>
<comment type="subcellular location">
    <subcellularLocation>
        <location evidence="2">Membrane</location>
    </subcellularLocation>
</comment>
<dbReference type="InterPro" id="IPR050584">
    <property type="entry name" value="Cholesterol_7-desaturase"/>
</dbReference>
<evidence type="ECO:0000256" key="4">
    <source>
        <dbReference type="ARBA" id="ARBA00022692"/>
    </source>
</evidence>
<evidence type="ECO:0000256" key="12">
    <source>
        <dbReference type="ARBA" id="ARBA00025712"/>
    </source>
</evidence>
<protein>
    <recommendedName>
        <fullName evidence="14">cholesterol 7-desaturase</fullName>
        <ecNumber evidence="14">1.14.19.21</ecNumber>
    </recommendedName>
</protein>
<dbReference type="InterPro" id="IPR045605">
    <property type="entry name" value="KshA-like_C"/>
</dbReference>
<keyword evidence="7" id="KW-1133">Transmembrane helix</keyword>
<dbReference type="Proteomes" id="UP000314986">
    <property type="component" value="Unassembled WGS sequence"/>
</dbReference>
<dbReference type="GO" id="GO:0170056">
    <property type="term" value="F:cholesterol 7-desaturase [NAD(P)H] activity"/>
    <property type="evidence" value="ECO:0007669"/>
    <property type="project" value="UniProtKB-EC"/>
</dbReference>
<comment type="pathway">
    <text evidence="3">Hormone biosynthesis.</text>
</comment>
<proteinExistence type="inferred from homology"/>
<evidence type="ECO:0000256" key="13">
    <source>
        <dbReference type="ARBA" id="ARBA00025729"/>
    </source>
</evidence>
<comment type="pathway">
    <text evidence="12">Steroid hormone biosynthesis; dafachronic acid biosynthesis.</text>
</comment>
<evidence type="ECO:0000256" key="8">
    <source>
        <dbReference type="ARBA" id="ARBA00023002"/>
    </source>
</evidence>
<evidence type="ECO:0000256" key="16">
    <source>
        <dbReference type="ARBA" id="ARBA00049548"/>
    </source>
</evidence>
<dbReference type="Gene3D" id="2.102.10.10">
    <property type="entry name" value="Rieske [2Fe-2S] iron-sulphur domain"/>
    <property type="match status" value="1"/>
</dbReference>
<evidence type="ECO:0000256" key="1">
    <source>
        <dbReference type="ARBA" id="ARBA00001962"/>
    </source>
</evidence>
<feature type="domain" description="Rieske" evidence="17">
    <location>
        <begin position="1"/>
        <end position="71"/>
    </location>
</feature>
<keyword evidence="10" id="KW-0411">Iron-sulfur</keyword>
<evidence type="ECO:0000256" key="3">
    <source>
        <dbReference type="ARBA" id="ARBA00004972"/>
    </source>
</evidence>
<dbReference type="AlphaFoldDB" id="A0A4W3J4N6"/>
<dbReference type="GO" id="GO:0051537">
    <property type="term" value="F:2 iron, 2 sulfur cluster binding"/>
    <property type="evidence" value="ECO:0007669"/>
    <property type="project" value="UniProtKB-KW"/>
</dbReference>
<dbReference type="PROSITE" id="PS51296">
    <property type="entry name" value="RIESKE"/>
    <property type="match status" value="1"/>
</dbReference>
<evidence type="ECO:0000256" key="2">
    <source>
        <dbReference type="ARBA" id="ARBA00004370"/>
    </source>
</evidence>
<keyword evidence="8" id="KW-0560">Oxidoreductase</keyword>
<organism evidence="18 19">
    <name type="scientific">Callorhinchus milii</name>
    <name type="common">Ghost shark</name>
    <dbReference type="NCBI Taxonomy" id="7868"/>
    <lineage>
        <taxon>Eukaryota</taxon>
        <taxon>Metazoa</taxon>
        <taxon>Chordata</taxon>
        <taxon>Craniata</taxon>
        <taxon>Vertebrata</taxon>
        <taxon>Chondrichthyes</taxon>
        <taxon>Holocephali</taxon>
        <taxon>Chimaeriformes</taxon>
        <taxon>Callorhinchidae</taxon>
        <taxon>Callorhinchus</taxon>
    </lineage>
</organism>
<dbReference type="Ensembl" id="ENSCMIT00000037558.1">
    <property type="protein sequence ID" value="ENSCMIP00000037017.1"/>
    <property type="gene ID" value="ENSCMIG00000015611.1"/>
</dbReference>
<keyword evidence="9" id="KW-0408">Iron</keyword>
<reference evidence="19" key="2">
    <citation type="journal article" date="2007" name="PLoS Biol.">
        <title>Survey sequencing and comparative analysis of the elephant shark (Callorhinchus milii) genome.</title>
        <authorList>
            <person name="Venkatesh B."/>
            <person name="Kirkness E.F."/>
            <person name="Loh Y.H."/>
            <person name="Halpern A.L."/>
            <person name="Lee A.P."/>
            <person name="Johnson J."/>
            <person name="Dandona N."/>
            <person name="Viswanathan L.D."/>
            <person name="Tay A."/>
            <person name="Venter J.C."/>
            <person name="Strausberg R.L."/>
            <person name="Brenner S."/>
        </authorList>
    </citation>
    <scope>NUCLEOTIDE SEQUENCE [LARGE SCALE GENOMIC DNA]</scope>
</reference>
<evidence type="ECO:0000256" key="11">
    <source>
        <dbReference type="ARBA" id="ARBA00023136"/>
    </source>
</evidence>
<evidence type="ECO:0000256" key="15">
    <source>
        <dbReference type="ARBA" id="ARBA00047853"/>
    </source>
</evidence>
<keyword evidence="4" id="KW-0812">Transmembrane</keyword>
<reference evidence="18" key="4">
    <citation type="submission" date="2025-08" db="UniProtKB">
        <authorList>
            <consortium name="Ensembl"/>
        </authorList>
    </citation>
    <scope>IDENTIFICATION</scope>
</reference>
<dbReference type="GO" id="GO:0005737">
    <property type="term" value="C:cytoplasm"/>
    <property type="evidence" value="ECO:0007669"/>
    <property type="project" value="TreeGrafter"/>
</dbReference>
<reference evidence="18" key="5">
    <citation type="submission" date="2025-09" db="UniProtKB">
        <authorList>
            <consortium name="Ensembl"/>
        </authorList>
    </citation>
    <scope>IDENTIFICATION</scope>
</reference>
<evidence type="ECO:0000256" key="5">
    <source>
        <dbReference type="ARBA" id="ARBA00022714"/>
    </source>
</evidence>
<evidence type="ECO:0000313" key="18">
    <source>
        <dbReference type="Ensembl" id="ENSCMIP00000037017.1"/>
    </source>
</evidence>
<comment type="catalytic activity">
    <reaction evidence="15">
        <text>cholesterol + NADH + O2 + H(+) = 7-dehydrocholesterol + NAD(+) + 2 H2O</text>
        <dbReference type="Rhea" id="RHEA:51644"/>
        <dbReference type="ChEBI" id="CHEBI:15377"/>
        <dbReference type="ChEBI" id="CHEBI:15378"/>
        <dbReference type="ChEBI" id="CHEBI:15379"/>
        <dbReference type="ChEBI" id="CHEBI:16113"/>
        <dbReference type="ChEBI" id="CHEBI:17759"/>
        <dbReference type="ChEBI" id="CHEBI:57540"/>
        <dbReference type="ChEBI" id="CHEBI:57945"/>
        <dbReference type="EC" id="1.14.19.21"/>
    </reaction>
    <physiologicalReaction direction="left-to-right" evidence="15">
        <dbReference type="Rhea" id="RHEA:51645"/>
    </physiologicalReaction>
</comment>
<dbReference type="InterPro" id="IPR036922">
    <property type="entry name" value="Rieske_2Fe-2S_sf"/>
</dbReference>
<name>A0A4W3J4N6_CALMI</name>
<evidence type="ECO:0000256" key="9">
    <source>
        <dbReference type="ARBA" id="ARBA00023004"/>
    </source>
</evidence>
<evidence type="ECO:0000256" key="7">
    <source>
        <dbReference type="ARBA" id="ARBA00022989"/>
    </source>
</evidence>
<dbReference type="STRING" id="7868.ENSCMIP00000037017"/>
<comment type="catalytic activity">
    <reaction evidence="16">
        <text>cholesterol + NADPH + O2 + H(+) = 7-dehydrocholesterol + NADP(+) + 2 H2O</text>
        <dbReference type="Rhea" id="RHEA:45024"/>
        <dbReference type="ChEBI" id="CHEBI:15377"/>
        <dbReference type="ChEBI" id="CHEBI:15378"/>
        <dbReference type="ChEBI" id="CHEBI:15379"/>
        <dbReference type="ChEBI" id="CHEBI:16113"/>
        <dbReference type="ChEBI" id="CHEBI:17759"/>
        <dbReference type="ChEBI" id="CHEBI:57783"/>
        <dbReference type="ChEBI" id="CHEBI:58349"/>
        <dbReference type="EC" id="1.14.19.21"/>
    </reaction>
    <physiologicalReaction direction="left-to-right" evidence="16">
        <dbReference type="Rhea" id="RHEA:45025"/>
    </physiologicalReaction>
</comment>
<dbReference type="InterPro" id="IPR017941">
    <property type="entry name" value="Rieske_2Fe-2S"/>
</dbReference>
<dbReference type="OMA" id="AVYQMRR"/>
<dbReference type="Pfam" id="PF00355">
    <property type="entry name" value="Rieske"/>
    <property type="match status" value="1"/>
</dbReference>
<reference evidence="19" key="1">
    <citation type="journal article" date="2006" name="Science">
        <title>Ancient noncoding elements conserved in the human genome.</title>
        <authorList>
            <person name="Venkatesh B."/>
            <person name="Kirkness E.F."/>
            <person name="Loh Y.H."/>
            <person name="Halpern A.L."/>
            <person name="Lee A.P."/>
            <person name="Johnson J."/>
            <person name="Dandona N."/>
            <person name="Viswanathan L.D."/>
            <person name="Tay A."/>
            <person name="Venter J.C."/>
            <person name="Strausberg R.L."/>
            <person name="Brenner S."/>
        </authorList>
    </citation>
    <scope>NUCLEOTIDE SEQUENCE [LARGE SCALE GENOMIC DNA]</scope>
</reference>
<dbReference type="Gene3D" id="3.90.380.10">
    <property type="entry name" value="Naphthalene 1,2-dioxygenase Alpha Subunit, Chain A, domain 1"/>
    <property type="match status" value="1"/>
</dbReference>
<evidence type="ECO:0000259" key="17">
    <source>
        <dbReference type="PROSITE" id="PS51296"/>
    </source>
</evidence>
<accession>A0A4W3J4N6</accession>
<dbReference type="GO" id="GO:0046872">
    <property type="term" value="F:metal ion binding"/>
    <property type="evidence" value="ECO:0007669"/>
    <property type="project" value="UniProtKB-KW"/>
</dbReference>
<evidence type="ECO:0000256" key="14">
    <source>
        <dbReference type="ARBA" id="ARBA00026095"/>
    </source>
</evidence>
<evidence type="ECO:0000256" key="6">
    <source>
        <dbReference type="ARBA" id="ARBA00022723"/>
    </source>
</evidence>
<dbReference type="GO" id="GO:0008203">
    <property type="term" value="P:cholesterol metabolic process"/>
    <property type="evidence" value="ECO:0007669"/>
    <property type="project" value="InterPro"/>
</dbReference>
<dbReference type="GeneTree" id="ENSGT00390000016856"/>
<sequence>AHVVDAYCPHLGANLAVGGRVAGDCIECPFHGWQFRGEDGKCTKIPYAEKVPDFARIKTWPTCELNGMVFVWYHCDGINPTWSIDGQEEIQSGQWVYRGRTEHYVNSHIQEIPENASDFAHLAHLHKPSFLSGADLRYSNSKLWSFTTHDWKVDWEVEPEPNKHCARMLINHTLCVFGHHFPLLDMNVVARQVGPGIVHLFISHSVLGSGVILHCVTPVEPLLQRVAHSIYFQARVPAIIPKFILRAECVQFERDVMIWNNKKYISKPLLLKEDAAIARHRRWFAQFYSENSPRFTFRQEGLDW</sequence>
<dbReference type="InParanoid" id="A0A4W3J4N6"/>
<dbReference type="GO" id="GO:0016020">
    <property type="term" value="C:membrane"/>
    <property type="evidence" value="ECO:0007669"/>
    <property type="project" value="UniProtKB-SubCell"/>
</dbReference>
<dbReference type="UniPathway" id="UPA01020"/>
<gene>
    <name evidence="18" type="primary">zgc:92275</name>
</gene>
<dbReference type="PANTHER" id="PTHR21266">
    <property type="entry name" value="IRON-SULFUR DOMAIN CONTAINING PROTEIN"/>
    <property type="match status" value="1"/>
</dbReference>
<evidence type="ECO:0000256" key="10">
    <source>
        <dbReference type="ARBA" id="ARBA00023014"/>
    </source>
</evidence>
<reference evidence="19" key="3">
    <citation type="journal article" date="2014" name="Nature">
        <title>Elephant shark genome provides unique insights into gnathostome evolution.</title>
        <authorList>
            <consortium name="International Elephant Shark Genome Sequencing Consortium"/>
            <person name="Venkatesh B."/>
            <person name="Lee A.P."/>
            <person name="Ravi V."/>
            <person name="Maurya A.K."/>
            <person name="Lian M.M."/>
            <person name="Swann J.B."/>
            <person name="Ohta Y."/>
            <person name="Flajnik M.F."/>
            <person name="Sutoh Y."/>
            <person name="Kasahara M."/>
            <person name="Hoon S."/>
            <person name="Gangu V."/>
            <person name="Roy S.W."/>
            <person name="Irimia M."/>
            <person name="Korzh V."/>
            <person name="Kondrychyn I."/>
            <person name="Lim Z.W."/>
            <person name="Tay B.H."/>
            <person name="Tohari S."/>
            <person name="Kong K.W."/>
            <person name="Ho S."/>
            <person name="Lorente-Galdos B."/>
            <person name="Quilez J."/>
            <person name="Marques-Bonet T."/>
            <person name="Raney B.J."/>
            <person name="Ingham P.W."/>
            <person name="Tay A."/>
            <person name="Hillier L.W."/>
            <person name="Minx P."/>
            <person name="Boehm T."/>
            <person name="Wilson R.K."/>
            <person name="Brenner S."/>
            <person name="Warren W.C."/>
        </authorList>
    </citation>
    <scope>NUCLEOTIDE SEQUENCE [LARGE SCALE GENOMIC DNA]</scope>
</reference>
<dbReference type="EC" id="1.14.19.21" evidence="14"/>
<keyword evidence="19" id="KW-1185">Reference proteome</keyword>